<dbReference type="SUPFAM" id="SSF51735">
    <property type="entry name" value="NAD(P)-binding Rossmann-fold domains"/>
    <property type="match status" value="1"/>
</dbReference>
<protein>
    <submittedName>
        <fullName evidence="2">NmrA family transcriptional regulator</fullName>
    </submittedName>
</protein>
<reference evidence="2" key="1">
    <citation type="submission" date="2024-05" db="EMBL/GenBank/DDBJ databases">
        <title>Whole genome shotgun sequence of Streptomyces hygroscopicus NBRC 113678.</title>
        <authorList>
            <person name="Komaki H."/>
            <person name="Tamura T."/>
        </authorList>
    </citation>
    <scope>NUCLEOTIDE SEQUENCE</scope>
    <source>
        <strain evidence="2">N11-34</strain>
    </source>
</reference>
<comment type="caution">
    <text evidence="2">The sequence shown here is derived from an EMBL/GenBank/DDBJ whole genome shotgun (WGS) entry which is preliminary data.</text>
</comment>
<dbReference type="InterPro" id="IPR036291">
    <property type="entry name" value="NAD(P)-bd_dom_sf"/>
</dbReference>
<accession>A0ABQ3U9K1</accession>
<name>A0ABQ3U9K1_STRHY</name>
<dbReference type="InterPro" id="IPR016040">
    <property type="entry name" value="NAD(P)-bd_dom"/>
</dbReference>
<evidence type="ECO:0000313" key="2">
    <source>
        <dbReference type="EMBL" id="GHJ32086.1"/>
    </source>
</evidence>
<keyword evidence="3" id="KW-1185">Reference proteome</keyword>
<sequence>MIVVTTPTGHIGSQLVRRLLDGGKAVRVVTRDASRLDQTVRDQVEIVEGPHDDPTVLDKALPGADALFWLVPPNPAAPSTMEHYLSFARTGAAAVARHDVGHLVAVSSAGHGWTSPAGVLSAAFAMDAHLATSGAAYRSLALPFYMENLLGQLDAIRRHNAFSLTCAGDRPLATIATRDIAEAAAGLLADLSWAGQAHLPLFGPDRLTPEDMAEVISEELDMPVAYRRITVDEYAATLRSRGVGDRMVRDLIEMFAAQDGGIYDADWAAATIAATGFRTWCRQVLKPAAHATS</sequence>
<feature type="domain" description="NAD(P)-binding" evidence="1">
    <location>
        <begin position="8"/>
        <end position="189"/>
    </location>
</feature>
<proteinExistence type="predicted"/>
<dbReference type="PANTHER" id="PTHR43162:SF1">
    <property type="entry name" value="PRESTALK A DIFFERENTIATION PROTEIN A"/>
    <property type="match status" value="1"/>
</dbReference>
<organism evidence="2 3">
    <name type="scientific">Streptomyces hygroscopicus</name>
    <dbReference type="NCBI Taxonomy" id="1912"/>
    <lineage>
        <taxon>Bacteria</taxon>
        <taxon>Bacillati</taxon>
        <taxon>Actinomycetota</taxon>
        <taxon>Actinomycetes</taxon>
        <taxon>Kitasatosporales</taxon>
        <taxon>Streptomycetaceae</taxon>
        <taxon>Streptomyces</taxon>
        <taxon>Streptomyces violaceusniger group</taxon>
    </lineage>
</organism>
<evidence type="ECO:0000313" key="3">
    <source>
        <dbReference type="Proteomes" id="UP001054854"/>
    </source>
</evidence>
<dbReference type="PANTHER" id="PTHR43162">
    <property type="match status" value="1"/>
</dbReference>
<dbReference type="Pfam" id="PF13460">
    <property type="entry name" value="NAD_binding_10"/>
    <property type="match status" value="1"/>
</dbReference>
<gene>
    <name evidence="2" type="ORF">TPA0910_65190</name>
</gene>
<dbReference type="InterPro" id="IPR051604">
    <property type="entry name" value="Ergot_Alk_Oxidoreductase"/>
</dbReference>
<dbReference type="Proteomes" id="UP001054854">
    <property type="component" value="Unassembled WGS sequence"/>
</dbReference>
<dbReference type="RefSeq" id="WP_236258861.1">
    <property type="nucleotide sequence ID" value="NZ_BNEK01000005.1"/>
</dbReference>
<dbReference type="EMBL" id="BNEK01000005">
    <property type="protein sequence ID" value="GHJ32086.1"/>
    <property type="molecule type" value="Genomic_DNA"/>
</dbReference>
<dbReference type="Gene3D" id="3.40.50.720">
    <property type="entry name" value="NAD(P)-binding Rossmann-like Domain"/>
    <property type="match status" value="1"/>
</dbReference>
<dbReference type="Gene3D" id="3.90.25.10">
    <property type="entry name" value="UDP-galactose 4-epimerase, domain 1"/>
    <property type="match status" value="1"/>
</dbReference>
<evidence type="ECO:0000259" key="1">
    <source>
        <dbReference type="Pfam" id="PF13460"/>
    </source>
</evidence>